<keyword evidence="2 3" id="KW-0479">Metal-binding</keyword>
<evidence type="ECO:0000256" key="3">
    <source>
        <dbReference type="PIRSR" id="PIRSR607837-1"/>
    </source>
</evidence>
<protein>
    <recommendedName>
        <fullName evidence="6">Damage-inducible protein DinB</fullName>
    </recommendedName>
</protein>
<dbReference type="GO" id="GO:0046872">
    <property type="term" value="F:metal ion binding"/>
    <property type="evidence" value="ECO:0007669"/>
    <property type="project" value="UniProtKB-KW"/>
</dbReference>
<dbReference type="Pfam" id="PF05163">
    <property type="entry name" value="DinB"/>
    <property type="match status" value="1"/>
</dbReference>
<evidence type="ECO:0008006" key="6">
    <source>
        <dbReference type="Google" id="ProtNLM"/>
    </source>
</evidence>
<dbReference type="Gene3D" id="1.20.120.450">
    <property type="entry name" value="dinb family like domain"/>
    <property type="match status" value="1"/>
</dbReference>
<name>A0A365L807_9BACL</name>
<feature type="binding site" evidence="3">
    <location>
        <position position="48"/>
    </location>
    <ligand>
        <name>a divalent metal cation</name>
        <dbReference type="ChEBI" id="CHEBI:60240"/>
    </ligand>
</feature>
<feature type="binding site" evidence="3">
    <location>
        <position position="131"/>
    </location>
    <ligand>
        <name>a divalent metal cation</name>
        <dbReference type="ChEBI" id="CHEBI:60240"/>
    </ligand>
</feature>
<dbReference type="SUPFAM" id="SSF109854">
    <property type="entry name" value="DinB/YfiT-like putative metalloenzymes"/>
    <property type="match status" value="1"/>
</dbReference>
<dbReference type="Proteomes" id="UP000251002">
    <property type="component" value="Unassembled WGS sequence"/>
</dbReference>
<dbReference type="EMBL" id="QLZR01000001">
    <property type="protein sequence ID" value="RAZ81530.1"/>
    <property type="molecule type" value="Genomic_DNA"/>
</dbReference>
<organism evidence="4 5">
    <name type="scientific">Planococcus halotolerans</name>
    <dbReference type="NCBI Taxonomy" id="2233542"/>
    <lineage>
        <taxon>Bacteria</taxon>
        <taxon>Bacillati</taxon>
        <taxon>Bacillota</taxon>
        <taxon>Bacilli</taxon>
        <taxon>Bacillales</taxon>
        <taxon>Caryophanaceae</taxon>
        <taxon>Planococcus</taxon>
    </lineage>
</organism>
<dbReference type="AlphaFoldDB" id="A0A365L807"/>
<proteinExistence type="inferred from homology"/>
<sequence length="167" mass="19024">MFRSMDDFYEVWRDEAKGTQQVLESLTDESLHQEFTEGYRSLGRLGWHLATTLEEMVSLTGLQFSGADFSKPVPDTAEEIAEAYRFTNQSMITAMKENWTDETLDEEHDLYGETWTVATLLKVLLLHQVHHRAQMTVLMRQAGLKVPGLYGPAKEEWAAMGAEPPIV</sequence>
<dbReference type="InterPro" id="IPR007837">
    <property type="entry name" value="DinB"/>
</dbReference>
<keyword evidence="5" id="KW-1185">Reference proteome</keyword>
<dbReference type="InterPro" id="IPR034660">
    <property type="entry name" value="DinB/YfiT-like"/>
</dbReference>
<evidence type="ECO:0000256" key="2">
    <source>
        <dbReference type="ARBA" id="ARBA00022723"/>
    </source>
</evidence>
<evidence type="ECO:0000256" key="1">
    <source>
        <dbReference type="ARBA" id="ARBA00008635"/>
    </source>
</evidence>
<evidence type="ECO:0000313" key="5">
    <source>
        <dbReference type="Proteomes" id="UP000251002"/>
    </source>
</evidence>
<accession>A0A365L807</accession>
<gene>
    <name evidence="4" type="ORF">DP120_04450</name>
</gene>
<feature type="binding site" evidence="3">
    <location>
        <position position="127"/>
    </location>
    <ligand>
        <name>a divalent metal cation</name>
        <dbReference type="ChEBI" id="CHEBI:60240"/>
    </ligand>
</feature>
<comment type="similarity">
    <text evidence="1">Belongs to the DinB family.</text>
</comment>
<evidence type="ECO:0000313" key="4">
    <source>
        <dbReference type="EMBL" id="RAZ81530.1"/>
    </source>
</evidence>
<comment type="caution">
    <text evidence="4">The sequence shown here is derived from an EMBL/GenBank/DDBJ whole genome shotgun (WGS) entry which is preliminary data.</text>
</comment>
<reference evidence="4 5" key="1">
    <citation type="submission" date="2018-06" db="EMBL/GenBank/DDBJ databases">
        <title>The draft genome sequences of strains SCU63 and S1.</title>
        <authorList>
            <person name="Gan L."/>
        </authorList>
    </citation>
    <scope>NUCLEOTIDE SEQUENCE [LARGE SCALE GENOMIC DNA]</scope>
    <source>
        <strain evidence="4 5">SCU63</strain>
    </source>
</reference>
<dbReference type="RefSeq" id="WP_112222180.1">
    <property type="nucleotide sequence ID" value="NZ_CP047673.1"/>
</dbReference>